<accession>A0A2P5DDX0</accession>
<dbReference type="AlphaFoldDB" id="A0A2P5DDX0"/>
<dbReference type="Proteomes" id="UP000237105">
    <property type="component" value="Unassembled WGS sequence"/>
</dbReference>
<feature type="region of interest" description="Disordered" evidence="1">
    <location>
        <begin position="407"/>
        <end position="431"/>
    </location>
</feature>
<protein>
    <submittedName>
        <fullName evidence="3">G-protein coupled receptor</fullName>
    </submittedName>
</protein>
<proteinExistence type="predicted"/>
<name>A0A2P5DDX0_PARAD</name>
<keyword evidence="2" id="KW-0472">Membrane</keyword>
<keyword evidence="4" id="KW-1185">Reference proteome</keyword>
<sequence length="431" mass="47938">MASGIKIQLLSIIILTKYSLLLHLIHSKRNAETEMPFRFAFFTFLALKATSIVAPSSNCYVIDNSSRIVDFTNWIGHEFEYDAKGLGSDLAVRFCKDVEARSQTGYVDFGRFDKYNYFVTGSGRVDFVQGFYNGDLRKCEDRFDKMGRTAQVNIICGACPNGQCKDVPGCVCNITYESTCRVLAELAIPCVKPGPRVFKGFTVGFHPRTWELVYDGMTQLGFEKSHHEFSFTTEQAHVALYMTAIASLSTLVQKPVVKIFPDNGLEVRLSGSGASGKPPTTLSPTMLAIDWRCEKARDSPYEVNVTIPVEGYEPVQFSLTKMCEYRQDQDGDATRGWAIFGILSCIFIVLSTLFCCGGFIYKTRVERQHGIDALPGMTILSACLETVSGAGQGYTRAEDFNNAYASEASWERPPVPAQGTRRQSERKYGAI</sequence>
<keyword evidence="2" id="KW-0812">Transmembrane</keyword>
<dbReference type="PANTHER" id="PTHR35752:SF1">
    <property type="entry name" value="G-PROTEIN COUPLED RECEPTOR"/>
    <property type="match status" value="1"/>
</dbReference>
<dbReference type="EMBL" id="JXTB01000044">
    <property type="protein sequence ID" value="PON71498.1"/>
    <property type="molecule type" value="Genomic_DNA"/>
</dbReference>
<reference evidence="4" key="1">
    <citation type="submission" date="2016-06" db="EMBL/GenBank/DDBJ databases">
        <title>Parallel loss of symbiosis genes in relatives of nitrogen-fixing non-legume Parasponia.</title>
        <authorList>
            <person name="Van Velzen R."/>
            <person name="Holmer R."/>
            <person name="Bu F."/>
            <person name="Rutten L."/>
            <person name="Van Zeijl A."/>
            <person name="Liu W."/>
            <person name="Santuari L."/>
            <person name="Cao Q."/>
            <person name="Sharma T."/>
            <person name="Shen D."/>
            <person name="Roswanjaya Y."/>
            <person name="Wardhani T."/>
            <person name="Kalhor M.S."/>
            <person name="Jansen J."/>
            <person name="Van den Hoogen J."/>
            <person name="Gungor B."/>
            <person name="Hartog M."/>
            <person name="Hontelez J."/>
            <person name="Verver J."/>
            <person name="Yang W.-C."/>
            <person name="Schijlen E."/>
            <person name="Repin R."/>
            <person name="Schilthuizen M."/>
            <person name="Schranz E."/>
            <person name="Heidstra R."/>
            <person name="Miyata K."/>
            <person name="Fedorova E."/>
            <person name="Kohlen W."/>
            <person name="Bisseling T."/>
            <person name="Smit S."/>
            <person name="Geurts R."/>
        </authorList>
    </citation>
    <scope>NUCLEOTIDE SEQUENCE [LARGE SCALE GENOMIC DNA]</scope>
    <source>
        <strain evidence="4">cv. WU1-14</strain>
    </source>
</reference>
<keyword evidence="3" id="KW-0675">Receptor</keyword>
<evidence type="ECO:0000256" key="2">
    <source>
        <dbReference type="SAM" id="Phobius"/>
    </source>
</evidence>
<evidence type="ECO:0000256" key="1">
    <source>
        <dbReference type="SAM" id="MobiDB-lite"/>
    </source>
</evidence>
<evidence type="ECO:0000313" key="4">
    <source>
        <dbReference type="Proteomes" id="UP000237105"/>
    </source>
</evidence>
<evidence type="ECO:0000313" key="3">
    <source>
        <dbReference type="EMBL" id="PON71498.1"/>
    </source>
</evidence>
<gene>
    <name evidence="3" type="ORF">PanWU01x14_072950</name>
</gene>
<organism evidence="3 4">
    <name type="scientific">Parasponia andersonii</name>
    <name type="common">Sponia andersonii</name>
    <dbReference type="NCBI Taxonomy" id="3476"/>
    <lineage>
        <taxon>Eukaryota</taxon>
        <taxon>Viridiplantae</taxon>
        <taxon>Streptophyta</taxon>
        <taxon>Embryophyta</taxon>
        <taxon>Tracheophyta</taxon>
        <taxon>Spermatophyta</taxon>
        <taxon>Magnoliopsida</taxon>
        <taxon>eudicotyledons</taxon>
        <taxon>Gunneridae</taxon>
        <taxon>Pentapetalae</taxon>
        <taxon>rosids</taxon>
        <taxon>fabids</taxon>
        <taxon>Rosales</taxon>
        <taxon>Cannabaceae</taxon>
        <taxon>Parasponia</taxon>
    </lineage>
</organism>
<feature type="compositionally biased region" description="Basic and acidic residues" evidence="1">
    <location>
        <begin position="422"/>
        <end position="431"/>
    </location>
</feature>
<keyword evidence="2" id="KW-1133">Transmembrane helix</keyword>
<dbReference type="STRING" id="3476.A0A2P5DDX0"/>
<dbReference type="OrthoDB" id="1848995at2759"/>
<feature type="transmembrane region" description="Helical" evidence="2">
    <location>
        <begin position="337"/>
        <end position="361"/>
    </location>
</feature>
<comment type="caution">
    <text evidence="3">The sequence shown here is derived from an EMBL/GenBank/DDBJ whole genome shotgun (WGS) entry which is preliminary data.</text>
</comment>
<dbReference type="PANTHER" id="PTHR35752">
    <property type="entry name" value="G-PROTEIN COUPLED RECEPTOR"/>
    <property type="match status" value="1"/>
</dbReference>